<dbReference type="InterPro" id="IPR033479">
    <property type="entry name" value="dCache_1"/>
</dbReference>
<evidence type="ECO:0000256" key="9">
    <source>
        <dbReference type="SAM" id="Coils"/>
    </source>
</evidence>
<evidence type="ECO:0000256" key="5">
    <source>
        <dbReference type="ARBA" id="ARBA00022989"/>
    </source>
</evidence>
<keyword evidence="3" id="KW-0145">Chemotaxis</keyword>
<dbReference type="STRING" id="796937.HMPREF9630_02134"/>
<keyword evidence="6 10" id="KW-0472">Membrane</keyword>
<dbReference type="RefSeq" id="WP_009529010.1">
    <property type="nucleotide sequence ID" value="NZ_JH414601.1"/>
</dbReference>
<dbReference type="InterPro" id="IPR004089">
    <property type="entry name" value="MCPsignal_dom"/>
</dbReference>
<protein>
    <recommendedName>
        <fullName evidence="11">Methyl-accepting transducer domain-containing protein</fullName>
    </recommendedName>
</protein>
<evidence type="ECO:0000256" key="8">
    <source>
        <dbReference type="PROSITE-ProRule" id="PRU00284"/>
    </source>
</evidence>
<proteinExistence type="predicted"/>
<dbReference type="CDD" id="cd12913">
    <property type="entry name" value="PDC1_MCP_like"/>
    <property type="match status" value="1"/>
</dbReference>
<dbReference type="Proteomes" id="UP000003379">
    <property type="component" value="Unassembled WGS sequence"/>
</dbReference>
<dbReference type="Pfam" id="PF00015">
    <property type="entry name" value="MCPsignal"/>
    <property type="match status" value="1"/>
</dbReference>
<dbReference type="GO" id="GO:0007165">
    <property type="term" value="P:signal transduction"/>
    <property type="evidence" value="ECO:0007669"/>
    <property type="project" value="UniProtKB-KW"/>
</dbReference>
<dbReference type="InterPro" id="IPR029151">
    <property type="entry name" value="Sensor-like_sf"/>
</dbReference>
<dbReference type="GO" id="GO:0006935">
    <property type="term" value="P:chemotaxis"/>
    <property type="evidence" value="ECO:0007669"/>
    <property type="project" value="UniProtKB-KW"/>
</dbReference>
<dbReference type="PATRIC" id="fig|796940.3.peg.181"/>
<dbReference type="CDD" id="cd12912">
    <property type="entry name" value="PDC2_MCP_like"/>
    <property type="match status" value="1"/>
</dbReference>
<dbReference type="GO" id="GO:0005886">
    <property type="term" value="C:plasma membrane"/>
    <property type="evidence" value="ECO:0007669"/>
    <property type="project" value="UniProtKB-SubCell"/>
</dbReference>
<dbReference type="EMBL" id="AFZG01000002">
    <property type="protein sequence ID" value="EHL20102.1"/>
    <property type="molecule type" value="Genomic_DNA"/>
</dbReference>
<comment type="subcellular location">
    <subcellularLocation>
        <location evidence="1">Cell membrane</location>
        <topology evidence="1">Multi-pass membrane protein</topology>
    </subcellularLocation>
</comment>
<keyword evidence="5 10" id="KW-1133">Transmembrane helix</keyword>
<evidence type="ECO:0000256" key="2">
    <source>
        <dbReference type="ARBA" id="ARBA00022475"/>
    </source>
</evidence>
<dbReference type="PANTHER" id="PTHR32089">
    <property type="entry name" value="METHYL-ACCEPTING CHEMOTAXIS PROTEIN MCPB"/>
    <property type="match status" value="1"/>
</dbReference>
<evidence type="ECO:0000256" key="1">
    <source>
        <dbReference type="ARBA" id="ARBA00004651"/>
    </source>
</evidence>
<dbReference type="AlphaFoldDB" id="G9XA88"/>
<feature type="domain" description="Methyl-accepting transducer" evidence="11">
    <location>
        <begin position="378"/>
        <end position="635"/>
    </location>
</feature>
<dbReference type="SMART" id="SM00283">
    <property type="entry name" value="MA"/>
    <property type="match status" value="1"/>
</dbReference>
<keyword evidence="4 10" id="KW-0812">Transmembrane</keyword>
<keyword evidence="7 8" id="KW-0807">Transducer</keyword>
<gene>
    <name evidence="12" type="ORF">HMPREF9628_00913</name>
</gene>
<evidence type="ECO:0000256" key="6">
    <source>
        <dbReference type="ARBA" id="ARBA00023136"/>
    </source>
</evidence>
<accession>G9XA88</accession>
<dbReference type="HOGENOM" id="CLU_000445_107_19_9"/>
<dbReference type="Pfam" id="PF02743">
    <property type="entry name" value="dCache_1"/>
    <property type="match status" value="1"/>
</dbReference>
<organism evidence="12 13">
    <name type="scientific">Peptoanaerobacter stomatis</name>
    <dbReference type="NCBI Taxonomy" id="796937"/>
    <lineage>
        <taxon>Bacteria</taxon>
        <taxon>Bacillati</taxon>
        <taxon>Bacillota</taxon>
        <taxon>Clostridia</taxon>
        <taxon>Peptostreptococcales</taxon>
        <taxon>Filifactoraceae</taxon>
        <taxon>Peptoanaerobacter</taxon>
    </lineage>
</organism>
<dbReference type="PROSITE" id="PS50111">
    <property type="entry name" value="CHEMOTAXIS_TRANSDUC_2"/>
    <property type="match status" value="1"/>
</dbReference>
<dbReference type="Gene3D" id="1.10.287.950">
    <property type="entry name" value="Methyl-accepting chemotaxis protein"/>
    <property type="match status" value="1"/>
</dbReference>
<feature type="coiled-coil region" evidence="9">
    <location>
        <begin position="414"/>
        <end position="441"/>
    </location>
</feature>
<keyword evidence="2" id="KW-1003">Cell membrane</keyword>
<evidence type="ECO:0000256" key="10">
    <source>
        <dbReference type="SAM" id="Phobius"/>
    </source>
</evidence>
<dbReference type="SUPFAM" id="SSF103190">
    <property type="entry name" value="Sensory domain-like"/>
    <property type="match status" value="1"/>
</dbReference>
<evidence type="ECO:0000256" key="7">
    <source>
        <dbReference type="ARBA" id="ARBA00023224"/>
    </source>
</evidence>
<evidence type="ECO:0000313" key="12">
    <source>
        <dbReference type="EMBL" id="EHL20102.1"/>
    </source>
</evidence>
<dbReference type="SUPFAM" id="SSF58104">
    <property type="entry name" value="Methyl-accepting chemotaxis protein (MCP) signaling domain"/>
    <property type="match status" value="1"/>
</dbReference>
<sequence>MKLRSRMLASIGLPVLLVLLILSVISYKYSSSLLVSESENSMKMTAEKYGSDIETLIQSKIAYVDIISLEISKMVPEEKELIEDLTYYSQKVPGTLGFLSGFENGKYYDGTGWVPDASYDHTTREWYKGAIGKNVAFISKPYTNASEGAMVVTISEGINPLDSSKPKGVVATDVSTKELVEMVNSIKIKDTGAAFLLDGDGNFMAHSKYTLTDNIATVENGALQPFMDKFLDTESDFFQAKVGGVQRFYFTYPIKNTNWVLALSVPKAEVLEGSSTLGKFMIILSIISLIIVIAVIYLVANSITIPIIKLSQCVQGMAEYDLTLTDKSPSVIYSKNKDEIGIISRALIQVKNTMKEIMTNVNDLASQVSASSEELTATSEQSAQGAEQISRAINDISQGAMTQAEDMQKGAESMEVMEKALKQTEEIIEQLNQTTKQVYEAKESGMTAIRELIKATEESQTAAGGVAQVIQNTNESAIKIESASDMIKSISDQTNLLALNAAIEAARAGEAGRGFAVVAEEIRKLAEQSNTFTEEIKEIVSDLTAKTGQAVETMEKVGKIVEQQSVKVEDTREQFNIISKELDNNNKAVEKLNKSGKELEKTKESLMGIIESLSALSEENAASVQETSETVEEQTASSEEIAASSAHLADMAQEMSEMVAKFNI</sequence>
<feature type="transmembrane region" description="Helical" evidence="10">
    <location>
        <begin position="280"/>
        <end position="300"/>
    </location>
</feature>
<dbReference type="Gene3D" id="1.10.8.500">
    <property type="entry name" value="HAMP domain in histidine kinase"/>
    <property type="match status" value="1"/>
</dbReference>
<reference evidence="12 13" key="1">
    <citation type="submission" date="2011-08" db="EMBL/GenBank/DDBJ databases">
        <title>The Genome Sequence of Eubacteriaceae bacterium CM5.</title>
        <authorList>
            <consortium name="The Broad Institute Genome Sequencing Platform"/>
            <person name="Earl A."/>
            <person name="Ward D."/>
            <person name="Feldgarden M."/>
            <person name="Gevers D."/>
            <person name="Sizova M."/>
            <person name="Hazen A."/>
            <person name="Epstein S."/>
            <person name="Young S.K."/>
            <person name="Zeng Q."/>
            <person name="Gargeya S."/>
            <person name="Fitzgerald M."/>
            <person name="Haas B."/>
            <person name="Abouelleil A."/>
            <person name="Alvarado L."/>
            <person name="Arachchi H.M."/>
            <person name="Berlin A."/>
            <person name="Brown A."/>
            <person name="Chapman S.B."/>
            <person name="Chen Z."/>
            <person name="Dunbar C."/>
            <person name="Freedman E."/>
            <person name="Gearin G."/>
            <person name="Gellesch M."/>
            <person name="Goldberg J."/>
            <person name="Griggs A."/>
            <person name="Gujja S."/>
            <person name="Heiman D."/>
            <person name="Howarth C."/>
            <person name="Larson L."/>
            <person name="Lui A."/>
            <person name="MacDonald P.J.P."/>
            <person name="Montmayeur A."/>
            <person name="Murphy C."/>
            <person name="Neiman D."/>
            <person name="Pearson M."/>
            <person name="Priest M."/>
            <person name="Roberts A."/>
            <person name="Saif S."/>
            <person name="Shea T."/>
            <person name="Shenoy N."/>
            <person name="Sisk P."/>
            <person name="Stolte C."/>
            <person name="Sykes S."/>
            <person name="Wortman J."/>
            <person name="Nusbaum C."/>
            <person name="Birren B."/>
        </authorList>
    </citation>
    <scope>NUCLEOTIDE SEQUENCE [LARGE SCALE GENOMIC DNA]</scope>
    <source>
        <strain evidence="12 13">CM5</strain>
    </source>
</reference>
<evidence type="ECO:0000256" key="3">
    <source>
        <dbReference type="ARBA" id="ARBA00022500"/>
    </source>
</evidence>
<name>G9XA88_9FIRM</name>
<evidence type="ECO:0000313" key="13">
    <source>
        <dbReference type="Proteomes" id="UP000003379"/>
    </source>
</evidence>
<comment type="caution">
    <text evidence="12">The sequence shown here is derived from an EMBL/GenBank/DDBJ whole genome shotgun (WGS) entry which is preliminary data.</text>
</comment>
<dbReference type="PANTHER" id="PTHR32089:SF112">
    <property type="entry name" value="LYSOZYME-LIKE PROTEIN-RELATED"/>
    <property type="match status" value="1"/>
</dbReference>
<evidence type="ECO:0000259" key="11">
    <source>
        <dbReference type="PROSITE" id="PS50111"/>
    </source>
</evidence>
<evidence type="ECO:0000256" key="4">
    <source>
        <dbReference type="ARBA" id="ARBA00022692"/>
    </source>
</evidence>
<keyword evidence="9" id="KW-0175">Coiled coil</keyword>
<dbReference type="Gene3D" id="3.30.450.20">
    <property type="entry name" value="PAS domain"/>
    <property type="match status" value="2"/>
</dbReference>